<dbReference type="SMART" id="SM00347">
    <property type="entry name" value="HTH_MARR"/>
    <property type="match status" value="1"/>
</dbReference>
<dbReference type="InterPro" id="IPR039422">
    <property type="entry name" value="MarR/SlyA-like"/>
</dbReference>
<name>A0A2S6NL82_RHOGL</name>
<sequence>MSQSRVTGLARSNYESLAAFRFALRRFLAFSDSASRDADVTPAQYQALPVIRTHPAAGIMIRELTKAMLLQHHGAVQLVDRMARAGLVTRRNSTTGRRSVLVALTRKGEGLLRHLAFIHRRELLRHERLLVESLRRLREIEY</sequence>
<proteinExistence type="predicted"/>
<evidence type="ECO:0000313" key="3">
    <source>
        <dbReference type="Proteomes" id="UP000239724"/>
    </source>
</evidence>
<dbReference type="AlphaFoldDB" id="A0A2S6NL82"/>
<dbReference type="Gene3D" id="1.10.10.10">
    <property type="entry name" value="Winged helix-like DNA-binding domain superfamily/Winged helix DNA-binding domain"/>
    <property type="match status" value="1"/>
</dbReference>
<feature type="domain" description="HTH marR-type" evidence="1">
    <location>
        <begin position="10"/>
        <end position="142"/>
    </location>
</feature>
<dbReference type="RefSeq" id="WP_104517966.1">
    <property type="nucleotide sequence ID" value="NZ_NHRY01000064.1"/>
</dbReference>
<reference evidence="2 3" key="1">
    <citation type="journal article" date="2018" name="Arch. Microbiol.">
        <title>New insights into the metabolic potential of the phototrophic purple bacterium Rhodopila globiformis DSM 161(T) from its draft genome sequence and evidence for a vanadium-dependent nitrogenase.</title>
        <authorList>
            <person name="Imhoff J.F."/>
            <person name="Rahn T."/>
            <person name="Kunzel S."/>
            <person name="Neulinger S.C."/>
        </authorList>
    </citation>
    <scope>NUCLEOTIDE SEQUENCE [LARGE SCALE GENOMIC DNA]</scope>
    <source>
        <strain evidence="2 3">DSM 161</strain>
    </source>
</reference>
<dbReference type="PROSITE" id="PS50995">
    <property type="entry name" value="HTH_MARR_2"/>
    <property type="match status" value="1"/>
</dbReference>
<dbReference type="Proteomes" id="UP000239724">
    <property type="component" value="Unassembled WGS sequence"/>
</dbReference>
<dbReference type="SUPFAM" id="SSF46785">
    <property type="entry name" value="Winged helix' DNA-binding domain"/>
    <property type="match status" value="1"/>
</dbReference>
<comment type="caution">
    <text evidence="2">The sequence shown here is derived from an EMBL/GenBank/DDBJ whole genome shotgun (WGS) entry which is preliminary data.</text>
</comment>
<dbReference type="InterPro" id="IPR000835">
    <property type="entry name" value="HTH_MarR-typ"/>
</dbReference>
<accession>A0A2S6NL82</accession>
<evidence type="ECO:0000259" key="1">
    <source>
        <dbReference type="PROSITE" id="PS50995"/>
    </source>
</evidence>
<dbReference type="PANTHER" id="PTHR33164">
    <property type="entry name" value="TRANSCRIPTIONAL REGULATOR, MARR FAMILY"/>
    <property type="match status" value="1"/>
</dbReference>
<dbReference type="GO" id="GO:0003700">
    <property type="term" value="F:DNA-binding transcription factor activity"/>
    <property type="evidence" value="ECO:0007669"/>
    <property type="project" value="InterPro"/>
</dbReference>
<dbReference type="InterPro" id="IPR036388">
    <property type="entry name" value="WH-like_DNA-bd_sf"/>
</dbReference>
<organism evidence="2 3">
    <name type="scientific">Rhodopila globiformis</name>
    <name type="common">Rhodopseudomonas globiformis</name>
    <dbReference type="NCBI Taxonomy" id="1071"/>
    <lineage>
        <taxon>Bacteria</taxon>
        <taxon>Pseudomonadati</taxon>
        <taxon>Pseudomonadota</taxon>
        <taxon>Alphaproteobacteria</taxon>
        <taxon>Acetobacterales</taxon>
        <taxon>Acetobacteraceae</taxon>
        <taxon>Rhodopila</taxon>
    </lineage>
</organism>
<dbReference type="EMBL" id="NHRY01000064">
    <property type="protein sequence ID" value="PPQ35965.1"/>
    <property type="molecule type" value="Genomic_DNA"/>
</dbReference>
<dbReference type="OrthoDB" id="511972at2"/>
<keyword evidence="3" id="KW-1185">Reference proteome</keyword>
<protein>
    <recommendedName>
        <fullName evidence="1">HTH marR-type domain-containing protein</fullName>
    </recommendedName>
</protein>
<gene>
    <name evidence="2" type="ORF">CCS01_06130</name>
</gene>
<dbReference type="InterPro" id="IPR036390">
    <property type="entry name" value="WH_DNA-bd_sf"/>
</dbReference>
<dbReference type="PANTHER" id="PTHR33164:SF43">
    <property type="entry name" value="HTH-TYPE TRANSCRIPTIONAL REPRESSOR YETL"/>
    <property type="match status" value="1"/>
</dbReference>
<evidence type="ECO:0000313" key="2">
    <source>
        <dbReference type="EMBL" id="PPQ35965.1"/>
    </source>
</evidence>
<dbReference type="Pfam" id="PF12802">
    <property type="entry name" value="MarR_2"/>
    <property type="match status" value="1"/>
</dbReference>
<dbReference type="GO" id="GO:0006950">
    <property type="term" value="P:response to stress"/>
    <property type="evidence" value="ECO:0007669"/>
    <property type="project" value="TreeGrafter"/>
</dbReference>